<accession>A0ABM1TDX7</accession>
<dbReference type="RefSeq" id="XP_022254083.1">
    <property type="nucleotide sequence ID" value="XM_022398375.1"/>
</dbReference>
<gene>
    <name evidence="6" type="primary">LOC111088391</name>
</gene>
<evidence type="ECO:0000259" key="4">
    <source>
        <dbReference type="PROSITE" id="PS50102"/>
    </source>
</evidence>
<dbReference type="GeneID" id="111088391"/>
<dbReference type="Gene3D" id="3.30.70.330">
    <property type="match status" value="1"/>
</dbReference>
<evidence type="ECO:0000313" key="5">
    <source>
        <dbReference type="Proteomes" id="UP000694941"/>
    </source>
</evidence>
<dbReference type="PANTHER" id="PTHR24012">
    <property type="entry name" value="RNA BINDING PROTEIN"/>
    <property type="match status" value="1"/>
</dbReference>
<dbReference type="PROSITE" id="PS50102">
    <property type="entry name" value="RRM"/>
    <property type="match status" value="1"/>
</dbReference>
<evidence type="ECO:0000256" key="1">
    <source>
        <dbReference type="ARBA" id="ARBA00022737"/>
    </source>
</evidence>
<evidence type="ECO:0000313" key="6">
    <source>
        <dbReference type="RefSeq" id="XP_022254083.1"/>
    </source>
</evidence>
<dbReference type="SMART" id="SM00360">
    <property type="entry name" value="RRM"/>
    <property type="match status" value="1"/>
</dbReference>
<dbReference type="Pfam" id="PF00076">
    <property type="entry name" value="RRM_1"/>
    <property type="match status" value="1"/>
</dbReference>
<reference evidence="6" key="1">
    <citation type="submission" date="2025-08" db="UniProtKB">
        <authorList>
            <consortium name="RefSeq"/>
        </authorList>
    </citation>
    <scope>IDENTIFICATION</scope>
    <source>
        <tissue evidence="6">Muscle</tissue>
    </source>
</reference>
<evidence type="ECO:0000256" key="3">
    <source>
        <dbReference type="PROSITE-ProRule" id="PRU00176"/>
    </source>
</evidence>
<organism evidence="5 6">
    <name type="scientific">Limulus polyphemus</name>
    <name type="common">Atlantic horseshoe crab</name>
    <dbReference type="NCBI Taxonomy" id="6850"/>
    <lineage>
        <taxon>Eukaryota</taxon>
        <taxon>Metazoa</taxon>
        <taxon>Ecdysozoa</taxon>
        <taxon>Arthropoda</taxon>
        <taxon>Chelicerata</taxon>
        <taxon>Merostomata</taxon>
        <taxon>Xiphosura</taxon>
        <taxon>Limulidae</taxon>
        <taxon>Limulus</taxon>
    </lineage>
</organism>
<sequence>MATLHNGVQGVLEPVTRLHRVQNYYESVIPVKDHDAVKLFIGQIPRNLDENDLKPLFDQFGKIFELTVLKDKYTGTHKGCAFLTYCTKDSAVQAQKALHEQKTLPGTQKIQDAEKHRIKDNIALRHKEKENEF</sequence>
<dbReference type="SUPFAM" id="SSF54928">
    <property type="entry name" value="RNA-binding domain, RBD"/>
    <property type="match status" value="1"/>
</dbReference>
<name>A0ABM1TDX7_LIMPO</name>
<dbReference type="InterPro" id="IPR035979">
    <property type="entry name" value="RBD_domain_sf"/>
</dbReference>
<dbReference type="InterPro" id="IPR012677">
    <property type="entry name" value="Nucleotide-bd_a/b_plait_sf"/>
</dbReference>
<keyword evidence="2 3" id="KW-0694">RNA-binding</keyword>
<dbReference type="Proteomes" id="UP000694941">
    <property type="component" value="Unplaced"/>
</dbReference>
<protein>
    <submittedName>
        <fullName evidence="6">CUGBP Elav-like family member 4</fullName>
    </submittedName>
</protein>
<dbReference type="InterPro" id="IPR000504">
    <property type="entry name" value="RRM_dom"/>
</dbReference>
<keyword evidence="1" id="KW-0677">Repeat</keyword>
<feature type="domain" description="RRM" evidence="4">
    <location>
        <begin position="37"/>
        <end position="115"/>
    </location>
</feature>
<keyword evidence="5" id="KW-1185">Reference proteome</keyword>
<evidence type="ECO:0000256" key="2">
    <source>
        <dbReference type="ARBA" id="ARBA00022884"/>
    </source>
</evidence>
<proteinExistence type="predicted"/>